<dbReference type="InterPro" id="IPR056560">
    <property type="entry name" value="HTH_NDX"/>
</dbReference>
<dbReference type="Pfam" id="PF25246">
    <property type="entry name" value="Nodulin_N"/>
    <property type="match status" value="1"/>
</dbReference>
<dbReference type="InterPro" id="IPR001356">
    <property type="entry name" value="HD"/>
</dbReference>
<dbReference type="Pfam" id="PF24679">
    <property type="entry name" value="Nodulin_C"/>
    <property type="match status" value="1"/>
</dbReference>
<evidence type="ECO:0000256" key="1">
    <source>
        <dbReference type="ARBA" id="ARBA00004123"/>
    </source>
</evidence>
<evidence type="ECO:0000256" key="3">
    <source>
        <dbReference type="SAM" id="MobiDB-lite"/>
    </source>
</evidence>
<evidence type="ECO:0000259" key="4">
    <source>
        <dbReference type="PROSITE" id="PS50071"/>
    </source>
</evidence>
<dbReference type="SMART" id="SM00389">
    <property type="entry name" value="HOX"/>
    <property type="match status" value="1"/>
</dbReference>
<dbReference type="GO" id="GO:0003677">
    <property type="term" value="F:DNA binding"/>
    <property type="evidence" value="ECO:0007669"/>
    <property type="project" value="UniProtKB-UniRule"/>
</dbReference>
<organism evidence="5 6">
    <name type="scientific">Ilex paraguariensis</name>
    <name type="common">yerba mate</name>
    <dbReference type="NCBI Taxonomy" id="185542"/>
    <lineage>
        <taxon>Eukaryota</taxon>
        <taxon>Viridiplantae</taxon>
        <taxon>Streptophyta</taxon>
        <taxon>Embryophyta</taxon>
        <taxon>Tracheophyta</taxon>
        <taxon>Spermatophyta</taxon>
        <taxon>Magnoliopsida</taxon>
        <taxon>eudicotyledons</taxon>
        <taxon>Gunneridae</taxon>
        <taxon>Pentapetalae</taxon>
        <taxon>asterids</taxon>
        <taxon>campanulids</taxon>
        <taxon>Aquifoliales</taxon>
        <taxon>Aquifoliaceae</taxon>
        <taxon>Ilex</taxon>
    </lineage>
</organism>
<dbReference type="InterPro" id="IPR057287">
    <property type="entry name" value="Ndx_N"/>
</dbReference>
<keyword evidence="2" id="KW-0371">Homeobox</keyword>
<dbReference type="PANTHER" id="PTHR35743">
    <property type="entry name" value="NODULIN HOMEOBOX"/>
    <property type="match status" value="1"/>
</dbReference>
<protein>
    <recommendedName>
        <fullName evidence="4">Homeobox domain-containing protein</fullName>
    </recommendedName>
</protein>
<dbReference type="Pfam" id="PF24426">
    <property type="entry name" value="HTH_NDX"/>
    <property type="match status" value="1"/>
</dbReference>
<reference evidence="5 6" key="1">
    <citation type="submission" date="2024-02" db="EMBL/GenBank/DDBJ databases">
        <authorList>
            <person name="Vignale AGUSTIN F."/>
            <person name="Sosa J E."/>
            <person name="Modenutti C."/>
        </authorList>
    </citation>
    <scope>NUCLEOTIDE SEQUENCE [LARGE SCALE GENOMIC DNA]</scope>
</reference>
<name>A0ABC8QSX2_9AQUA</name>
<dbReference type="GO" id="GO:0005634">
    <property type="term" value="C:nucleus"/>
    <property type="evidence" value="ECO:0007669"/>
    <property type="project" value="UniProtKB-SubCell"/>
</dbReference>
<feature type="DNA-binding region" description="Homeobox" evidence="2">
    <location>
        <begin position="709"/>
        <end position="775"/>
    </location>
</feature>
<dbReference type="AlphaFoldDB" id="A0ABC8QSX2"/>
<dbReference type="PROSITE" id="PS50071">
    <property type="entry name" value="HOMEOBOX_2"/>
    <property type="match status" value="1"/>
</dbReference>
<accession>A0ABC8QSX2</accession>
<keyword evidence="2" id="KW-0238">DNA-binding</keyword>
<keyword evidence="2" id="KW-0539">Nucleus</keyword>
<comment type="caution">
    <text evidence="5">The sequence shown here is derived from an EMBL/GenBank/DDBJ whole genome shotgun (WGS) entry which is preliminary data.</text>
</comment>
<evidence type="ECO:0000256" key="2">
    <source>
        <dbReference type="PROSITE-ProRule" id="PRU00108"/>
    </source>
</evidence>
<feature type="region of interest" description="Disordered" evidence="3">
    <location>
        <begin position="615"/>
        <end position="673"/>
    </location>
</feature>
<evidence type="ECO:0000313" key="5">
    <source>
        <dbReference type="EMBL" id="CAK9135846.1"/>
    </source>
</evidence>
<proteinExistence type="predicted"/>
<sequence>MRLGAGKEGPSCSTEQVIDLISWVKGLHVLSSQELSKLLRDSENNILQQIMENGSCIQIDVEKLARYIPLHLIAIIMSSDQDEASFKYLLCGFRLLHTLCDLTSRHPKLEQIFLDDVKVSEQLLDLIFYLLIILGGYRQEHQSPSHVALLHSTLVACSLYLLTGFISSQWPELAQVLVAHPKVDVFMDAAFNAVRIDINFLQIKLSAQNTDFYVNSKATVEETLNHLCQQCEASLQFLQSLCQQKLFRERLVKNKELCGKGGVLFLGQAIMNLNATQFSIDSSVVAAVYRMKSKALSILLHLCEAESVSYLDEVASTPGSLDLAKSVASEALELLKAMFGGDPKELSASCVKTYPTGLLQLNAMRLADIFSDDSNFRSYITLYFTEVLAAIFSLPHGEFLSSWCSSNPPACEEDATLEYDPVAAARWILDFGLSSSDFSNVMNSEIAFIPSNMPRASYAHQRTSLLVKVIANLHCFVPDICKEEKDLFLNKFLRCMQKEQPKLSDGVAFICDAEKAAVVVRNLRSLLSHAESLIPGFLNEDDLNLLRVFFSQLQSLITPESEVNRIQETQSMGGCSSPLPKKVAPDLSNRSGNVKEGMSENSAFQEVDQFYLRSNDIDQEEDVGRQNKRTDKGKPGGVEAKVIREIDRDAQNDETSGSDSNSTRGKNSIDQTDNLDFLKSSEQIKESGFGEVQEEELIGTVQSEEKQRRKRKRTIMNENQVALIEKALLEEPDMKRNAASVQSWADKLSAHGSEVTTSQLKNWLNNRKARLARAARSEVASNPHQGGSGISPLYDSSESDMCVPLATRGTRLSGIGGSTSKTDATEHSASELAGLVDITPVQCEPGQYVVLVNGQGEEIGKGKVYQVHGKWCGRNLEELETCVVDIIDLKANRWARLPHPCEATGTSFDQAEKKLGVMRVLWDSNKIFMLQPR</sequence>
<feature type="compositionally biased region" description="Basic and acidic residues" evidence="3">
    <location>
        <begin position="641"/>
        <end position="651"/>
    </location>
</feature>
<evidence type="ECO:0000313" key="6">
    <source>
        <dbReference type="Proteomes" id="UP001642360"/>
    </source>
</evidence>
<dbReference type="Proteomes" id="UP001642360">
    <property type="component" value="Unassembled WGS sequence"/>
</dbReference>
<comment type="subcellular location">
    <subcellularLocation>
        <location evidence="1 2">Nucleus</location>
    </subcellularLocation>
</comment>
<dbReference type="InterPro" id="IPR039325">
    <property type="entry name" value="NDX"/>
</dbReference>
<feature type="compositionally biased region" description="Basic and acidic residues" evidence="3">
    <location>
        <begin position="622"/>
        <end position="634"/>
    </location>
</feature>
<dbReference type="PANTHER" id="PTHR35743:SF1">
    <property type="entry name" value="NODULIN HOMEOBOX"/>
    <property type="match status" value="1"/>
</dbReference>
<dbReference type="InterPro" id="IPR056559">
    <property type="entry name" value="NDX_C"/>
</dbReference>
<feature type="region of interest" description="Disordered" evidence="3">
    <location>
        <begin position="568"/>
        <end position="600"/>
    </location>
</feature>
<feature type="compositionally biased region" description="Polar residues" evidence="3">
    <location>
        <begin position="653"/>
        <end position="673"/>
    </location>
</feature>
<feature type="region of interest" description="Disordered" evidence="3">
    <location>
        <begin position="774"/>
        <end position="795"/>
    </location>
</feature>
<gene>
    <name evidence="5" type="ORF">ILEXP_LOCUS2806</name>
</gene>
<feature type="domain" description="Homeobox" evidence="4">
    <location>
        <begin position="707"/>
        <end position="774"/>
    </location>
</feature>
<dbReference type="EMBL" id="CAUOFW020000725">
    <property type="protein sequence ID" value="CAK9135846.1"/>
    <property type="molecule type" value="Genomic_DNA"/>
</dbReference>
<keyword evidence="6" id="KW-1185">Reference proteome</keyword>